<keyword evidence="4 8" id="KW-0566">Pantothenate biosynthesis</keyword>
<dbReference type="Gene3D" id="3.30.1300.10">
    <property type="entry name" value="Pantoate-beta-alanine ligase, C-terminal domain"/>
    <property type="match status" value="1"/>
</dbReference>
<dbReference type="GO" id="GO:0015940">
    <property type="term" value="P:pantothenate biosynthetic process"/>
    <property type="evidence" value="ECO:0007669"/>
    <property type="project" value="UniProtKB-UniRule"/>
</dbReference>
<feature type="binding site" evidence="8">
    <location>
        <begin position="188"/>
        <end position="191"/>
    </location>
    <ligand>
        <name>ATP</name>
        <dbReference type="ChEBI" id="CHEBI:30616"/>
    </ligand>
</feature>
<evidence type="ECO:0000256" key="3">
    <source>
        <dbReference type="ARBA" id="ARBA00022598"/>
    </source>
</evidence>
<proteinExistence type="inferred from homology"/>
<dbReference type="InterPro" id="IPR014729">
    <property type="entry name" value="Rossmann-like_a/b/a_fold"/>
</dbReference>
<evidence type="ECO:0000256" key="8">
    <source>
        <dbReference type="HAMAP-Rule" id="MF_00158"/>
    </source>
</evidence>
<dbReference type="SUPFAM" id="SSF52374">
    <property type="entry name" value="Nucleotidylyl transferase"/>
    <property type="match status" value="1"/>
</dbReference>
<keyword evidence="3 8" id="KW-0436">Ligase</keyword>
<evidence type="ECO:0000313" key="10">
    <source>
        <dbReference type="Proteomes" id="UP000253570"/>
    </source>
</evidence>
<comment type="miscellaneous">
    <text evidence="8">The reaction proceeds by a bi uni uni bi ping pong mechanism.</text>
</comment>
<dbReference type="InterPro" id="IPR042176">
    <property type="entry name" value="Pantoate_ligase_C"/>
</dbReference>
<organism evidence="9 10">
    <name type="scientific">PS1 clade bacterium</name>
    <dbReference type="NCBI Taxonomy" id="2175152"/>
    <lineage>
        <taxon>Bacteria</taxon>
        <taxon>Pseudomonadati</taxon>
        <taxon>Pseudomonadota</taxon>
        <taxon>Alphaproteobacteria</taxon>
        <taxon>PS1 clade</taxon>
    </lineage>
</organism>
<dbReference type="GO" id="GO:0005524">
    <property type="term" value="F:ATP binding"/>
    <property type="evidence" value="ECO:0007669"/>
    <property type="project" value="UniProtKB-KW"/>
</dbReference>
<dbReference type="HAMAP" id="MF_00158">
    <property type="entry name" value="PanC"/>
    <property type="match status" value="1"/>
</dbReference>
<accession>A0A368DRZ0</accession>
<sequence length="285" mass="32754">MQLISDNFNEVHEFISAWKRNEYKIGFVPTMGNLHQGHLSLIEQIKKSNVDKIIVSIFVNPRQFGPSEDYNNYPRTLIADSKKLADLDVDLLFCPNEQLMYPIQNLGELKIDNNTLMADLCGINRVGHFNGVLIVVNKLFNLLQPDIVIFGQKDYQQYLIIKSMIENLFMPIELILSPIVRESDGLAMSSRNQYLNKNEREKAPLLYECLVNISDAILKNPNKIQSILKKEVSIIEKSGFNIEYLEIRHSDDLTPVENFHYSEKKYILLLAAKIGATRLIDNLIL</sequence>
<feature type="active site" description="Proton donor" evidence="8">
    <location>
        <position position="38"/>
    </location>
</feature>
<dbReference type="Pfam" id="PF02569">
    <property type="entry name" value="Pantoate_ligase"/>
    <property type="match status" value="1"/>
</dbReference>
<dbReference type="CDD" id="cd00560">
    <property type="entry name" value="PanC"/>
    <property type="match status" value="1"/>
</dbReference>
<keyword evidence="5 8" id="KW-0547">Nucleotide-binding</keyword>
<feature type="binding site" evidence="8">
    <location>
        <begin position="151"/>
        <end position="154"/>
    </location>
    <ligand>
        <name>ATP</name>
        <dbReference type="ChEBI" id="CHEBI:30616"/>
    </ligand>
</feature>
<gene>
    <name evidence="8" type="primary">panC</name>
    <name evidence="9" type="ORF">DBW71_00125</name>
</gene>
<dbReference type="EMBL" id="QOQD01000001">
    <property type="protein sequence ID" value="RCL74587.1"/>
    <property type="molecule type" value="Genomic_DNA"/>
</dbReference>
<comment type="catalytic activity">
    <reaction evidence="7 8">
        <text>(R)-pantoate + beta-alanine + ATP = (R)-pantothenate + AMP + diphosphate + H(+)</text>
        <dbReference type="Rhea" id="RHEA:10912"/>
        <dbReference type="ChEBI" id="CHEBI:15378"/>
        <dbReference type="ChEBI" id="CHEBI:15980"/>
        <dbReference type="ChEBI" id="CHEBI:29032"/>
        <dbReference type="ChEBI" id="CHEBI:30616"/>
        <dbReference type="ChEBI" id="CHEBI:33019"/>
        <dbReference type="ChEBI" id="CHEBI:57966"/>
        <dbReference type="ChEBI" id="CHEBI:456215"/>
        <dbReference type="EC" id="6.3.2.1"/>
    </reaction>
</comment>
<dbReference type="InterPro" id="IPR003721">
    <property type="entry name" value="Pantoate_ligase"/>
</dbReference>
<reference evidence="9 10" key="1">
    <citation type="journal article" date="2018" name="Microbiome">
        <title>Fine metagenomic profile of the Mediterranean stratified and mixed water columns revealed by assembly and recruitment.</title>
        <authorList>
            <person name="Haro-Moreno J.M."/>
            <person name="Lopez-Perez M."/>
            <person name="De La Torre J.R."/>
            <person name="Picazo A."/>
            <person name="Camacho A."/>
            <person name="Rodriguez-Valera F."/>
        </authorList>
    </citation>
    <scope>NUCLEOTIDE SEQUENCE [LARGE SCALE GENOMIC DNA]</scope>
    <source>
        <strain evidence="9">MED-G57</strain>
    </source>
</reference>
<evidence type="ECO:0000313" key="9">
    <source>
        <dbReference type="EMBL" id="RCL74587.1"/>
    </source>
</evidence>
<dbReference type="GO" id="GO:0004592">
    <property type="term" value="F:pantoate-beta-alanine ligase activity"/>
    <property type="evidence" value="ECO:0007669"/>
    <property type="project" value="UniProtKB-UniRule"/>
</dbReference>
<comment type="subunit">
    <text evidence="8">Homodimer.</text>
</comment>
<dbReference type="Proteomes" id="UP000253570">
    <property type="component" value="Unassembled WGS sequence"/>
</dbReference>
<evidence type="ECO:0000256" key="7">
    <source>
        <dbReference type="ARBA" id="ARBA00048258"/>
    </source>
</evidence>
<feature type="binding site" evidence="8">
    <location>
        <position position="63"/>
    </location>
    <ligand>
        <name>(R)-pantoate</name>
        <dbReference type="ChEBI" id="CHEBI:15980"/>
    </ligand>
</feature>
<name>A0A368DRZ0_9PROT</name>
<comment type="pathway">
    <text evidence="1 8">Cofactor biosynthesis; (R)-pantothenate biosynthesis; (R)-pantothenate from (R)-pantoate and beta-alanine: step 1/1.</text>
</comment>
<comment type="similarity">
    <text evidence="2 8">Belongs to the pantothenate synthetase family.</text>
</comment>
<feature type="binding site" evidence="8">
    <location>
        <position position="63"/>
    </location>
    <ligand>
        <name>beta-alanine</name>
        <dbReference type="ChEBI" id="CHEBI:57966"/>
    </ligand>
</feature>
<comment type="caution">
    <text evidence="9">The sequence shown here is derived from an EMBL/GenBank/DDBJ whole genome shotgun (WGS) entry which is preliminary data.</text>
</comment>
<evidence type="ECO:0000256" key="4">
    <source>
        <dbReference type="ARBA" id="ARBA00022655"/>
    </source>
</evidence>
<dbReference type="NCBIfam" id="TIGR00018">
    <property type="entry name" value="panC"/>
    <property type="match status" value="1"/>
</dbReference>
<dbReference type="InterPro" id="IPR004821">
    <property type="entry name" value="Cyt_trans-like"/>
</dbReference>
<dbReference type="GO" id="GO:0005829">
    <property type="term" value="C:cytosol"/>
    <property type="evidence" value="ECO:0007669"/>
    <property type="project" value="TreeGrafter"/>
</dbReference>
<comment type="function">
    <text evidence="8">Catalyzes the condensation of pantoate with beta-alanine in an ATP-dependent reaction via a pantoyl-adenylate intermediate.</text>
</comment>
<dbReference type="EC" id="6.3.2.1" evidence="8"/>
<dbReference type="Gene3D" id="3.40.50.620">
    <property type="entry name" value="HUPs"/>
    <property type="match status" value="1"/>
</dbReference>
<feature type="binding site" evidence="8">
    <location>
        <begin position="31"/>
        <end position="38"/>
    </location>
    <ligand>
        <name>ATP</name>
        <dbReference type="ChEBI" id="CHEBI:30616"/>
    </ligand>
</feature>
<evidence type="ECO:0000256" key="2">
    <source>
        <dbReference type="ARBA" id="ARBA00009256"/>
    </source>
</evidence>
<dbReference type="PANTHER" id="PTHR21299">
    <property type="entry name" value="CYTIDYLATE KINASE/PANTOATE-BETA-ALANINE LIGASE"/>
    <property type="match status" value="1"/>
</dbReference>
<keyword evidence="6 8" id="KW-0067">ATP-binding</keyword>
<protein>
    <recommendedName>
        <fullName evidence="8">Pantothenate synthetase</fullName>
        <shortName evidence="8">PS</shortName>
        <ecNumber evidence="8">6.3.2.1</ecNumber>
    </recommendedName>
    <alternativeName>
        <fullName evidence="8">Pantoate--beta-alanine ligase</fullName>
    </alternativeName>
    <alternativeName>
        <fullName evidence="8">Pantoate-activating enzyme</fullName>
    </alternativeName>
</protein>
<dbReference type="AlphaFoldDB" id="A0A368DRZ0"/>
<feature type="binding site" evidence="8">
    <location>
        <position position="157"/>
    </location>
    <ligand>
        <name>(R)-pantoate</name>
        <dbReference type="ChEBI" id="CHEBI:15980"/>
    </ligand>
</feature>
<evidence type="ECO:0000256" key="6">
    <source>
        <dbReference type="ARBA" id="ARBA00022840"/>
    </source>
</evidence>
<dbReference type="UniPathway" id="UPA00028">
    <property type="reaction ID" value="UER00005"/>
</dbReference>
<dbReference type="PANTHER" id="PTHR21299:SF1">
    <property type="entry name" value="PANTOATE--BETA-ALANINE LIGASE"/>
    <property type="match status" value="1"/>
</dbReference>
<evidence type="ECO:0000256" key="5">
    <source>
        <dbReference type="ARBA" id="ARBA00022741"/>
    </source>
</evidence>
<dbReference type="NCBIfam" id="TIGR00125">
    <property type="entry name" value="cyt_tran_rel"/>
    <property type="match status" value="1"/>
</dbReference>
<keyword evidence="8" id="KW-0963">Cytoplasm</keyword>
<comment type="subcellular location">
    <subcellularLocation>
        <location evidence="8">Cytoplasm</location>
    </subcellularLocation>
</comment>
<feature type="binding site" evidence="8">
    <location>
        <position position="180"/>
    </location>
    <ligand>
        <name>ATP</name>
        <dbReference type="ChEBI" id="CHEBI:30616"/>
    </ligand>
</feature>
<evidence type="ECO:0000256" key="1">
    <source>
        <dbReference type="ARBA" id="ARBA00004990"/>
    </source>
</evidence>